<dbReference type="PANTHER" id="PTHR38032">
    <property type="entry name" value="POLYMERASE-RELATED"/>
    <property type="match status" value="1"/>
</dbReference>
<accession>A0A3G2R546</accession>
<reference evidence="4 5" key="1">
    <citation type="submission" date="2018-10" db="EMBL/GenBank/DDBJ databases">
        <authorList>
            <person name="Zhang X."/>
        </authorList>
    </citation>
    <scope>NUCLEOTIDE SEQUENCE [LARGE SCALE GENOMIC DNA]</scope>
    <source>
        <strain evidence="4 5">SK-G1</strain>
    </source>
</reference>
<protein>
    <submittedName>
        <fullName evidence="4">DUF342 domain-containing protein</fullName>
    </submittedName>
</protein>
<name>A0A3G2R546_9FIRM</name>
<dbReference type="Pfam" id="PF20250">
    <property type="entry name" value="FapA_N"/>
    <property type="match status" value="1"/>
</dbReference>
<evidence type="ECO:0000313" key="5">
    <source>
        <dbReference type="Proteomes" id="UP000280960"/>
    </source>
</evidence>
<sequence length="504" mass="55530">MENQNEKKVERMVEWAIEKASHNKPQDDDMKNDKKKSHETEEEVCEDARFEVEISKDQMYATIYIVPPKGGKMVSYDNIISELEKIGITEGINYEKIREVLEKGIFFTKVKIAEGKVPVDGQNAQIKYYFDIHKELKPALTDDGKADFYNLNLVTNVKTGDLLAEIIPPTKGFPGKTVTGKTIPARDGKEIQFRTGKNVTVSEDGRKLFSNIDGQPVLSDGKISVLQVLEIRGDVGPATGNIDFLGSIVVKGNVKSGFKIKVEGDAEIDGTVEAAEIVAGGNIVIKRGTQGGGKGYLRAGVDVTARYIENSTVEAGRDIVVYEAVMHSNLAAGKKIKIDGKKGLLVGGNCRAGEELVAKTIGSPMCTYTEIEVGTNPEQKKKLMEINQKLQTIQNDINKARQAIDLLEKLKDRNALTPDKTILLEKLKHTHEILNDQKIDLIGEKEKLEMMITSQVRARVSASNAAMPGVNIVIGNASLKIKDKIDHVTFYNHEGQVKFGTYEG</sequence>
<evidence type="ECO:0000259" key="3">
    <source>
        <dbReference type="Pfam" id="PF20250"/>
    </source>
</evidence>
<evidence type="ECO:0000256" key="2">
    <source>
        <dbReference type="SAM" id="MobiDB-lite"/>
    </source>
</evidence>
<evidence type="ECO:0000256" key="1">
    <source>
        <dbReference type="SAM" id="Coils"/>
    </source>
</evidence>
<dbReference type="PANTHER" id="PTHR38032:SF1">
    <property type="entry name" value="RNA-BINDING PROTEIN KHPB N-TERMINAL DOMAIN-CONTAINING PROTEIN"/>
    <property type="match status" value="1"/>
</dbReference>
<dbReference type="EMBL" id="CP033169">
    <property type="protein sequence ID" value="AYO30491.1"/>
    <property type="molecule type" value="Genomic_DNA"/>
</dbReference>
<keyword evidence="5" id="KW-1185">Reference proteome</keyword>
<dbReference type="AlphaFoldDB" id="A0A3G2R546"/>
<feature type="domain" description="Flagellar Assembly Protein A N-terminal region" evidence="3">
    <location>
        <begin position="50"/>
        <end position="220"/>
    </location>
</feature>
<dbReference type="InterPro" id="IPR005646">
    <property type="entry name" value="FapA"/>
</dbReference>
<evidence type="ECO:0000313" key="4">
    <source>
        <dbReference type="EMBL" id="AYO30491.1"/>
    </source>
</evidence>
<dbReference type="Proteomes" id="UP000280960">
    <property type="component" value="Chromosome"/>
</dbReference>
<dbReference type="InterPro" id="IPR046865">
    <property type="entry name" value="FapA_b_solenoid"/>
</dbReference>
<dbReference type="InterPro" id="IPR046866">
    <property type="entry name" value="FapA_N"/>
</dbReference>
<gene>
    <name evidence="4" type="ORF">D2962_07515</name>
</gene>
<dbReference type="Pfam" id="PF03961">
    <property type="entry name" value="FapA"/>
    <property type="match status" value="1"/>
</dbReference>
<feature type="compositionally biased region" description="Basic and acidic residues" evidence="2">
    <location>
        <begin position="1"/>
        <end position="39"/>
    </location>
</feature>
<keyword evidence="1" id="KW-0175">Coiled coil</keyword>
<feature type="coiled-coil region" evidence="1">
    <location>
        <begin position="376"/>
        <end position="413"/>
    </location>
</feature>
<dbReference type="RefSeq" id="WP_122014626.1">
    <property type="nucleotide sequence ID" value="NZ_CP033169.1"/>
</dbReference>
<proteinExistence type="predicted"/>
<organism evidence="4 5">
    <name type="scientific">Biomaibacter acetigenes</name>
    <dbReference type="NCBI Taxonomy" id="2316383"/>
    <lineage>
        <taxon>Bacteria</taxon>
        <taxon>Bacillati</taxon>
        <taxon>Bacillota</taxon>
        <taxon>Clostridia</taxon>
        <taxon>Thermosediminibacterales</taxon>
        <taxon>Tepidanaerobacteraceae</taxon>
        <taxon>Biomaibacter</taxon>
    </lineage>
</organism>
<dbReference type="KEGG" id="bacg:D2962_07515"/>
<feature type="region of interest" description="Disordered" evidence="2">
    <location>
        <begin position="1"/>
        <end position="42"/>
    </location>
</feature>